<dbReference type="Proteomes" id="UP000289856">
    <property type="component" value="Chromosome"/>
</dbReference>
<reference evidence="1 2" key="1">
    <citation type="submission" date="2019-01" db="EMBL/GenBank/DDBJ databases">
        <title>Complete genome sequence of Cohnella hallensis HS21 isolated from Korean fir (Abies koreana) rhizospheric soil.</title>
        <authorList>
            <person name="Jiang L."/>
            <person name="Kang S.W."/>
            <person name="Kim S."/>
            <person name="Jung J."/>
            <person name="Kim C.Y."/>
            <person name="Kim D.H."/>
            <person name="Kim S.W."/>
            <person name="Lee J."/>
        </authorList>
    </citation>
    <scope>NUCLEOTIDE SEQUENCE [LARGE SCALE GENOMIC DNA]</scope>
    <source>
        <strain evidence="1 2">HS21</strain>
    </source>
</reference>
<organism evidence="1 2">
    <name type="scientific">Cohnella abietis</name>
    <dbReference type="NCBI Taxonomy" id="2507935"/>
    <lineage>
        <taxon>Bacteria</taxon>
        <taxon>Bacillati</taxon>
        <taxon>Bacillota</taxon>
        <taxon>Bacilli</taxon>
        <taxon>Bacillales</taxon>
        <taxon>Paenibacillaceae</taxon>
        <taxon>Cohnella</taxon>
    </lineage>
</organism>
<name>A0A3T1D7P6_9BACL</name>
<evidence type="ECO:0000313" key="1">
    <source>
        <dbReference type="EMBL" id="BBI34101.1"/>
    </source>
</evidence>
<keyword evidence="2" id="KW-1185">Reference proteome</keyword>
<evidence type="ECO:0000313" key="2">
    <source>
        <dbReference type="Proteomes" id="UP000289856"/>
    </source>
</evidence>
<sequence>MNNQKGISKQAKRMKGHPVCVVLKNGSYYVGWITDVENGQLTLSGKKGKGRVKHTDSLRTKKVRVSNLFSGFGLPANLVGEAGPAGLAPAGAAALEGVGGGGGGGGGFLSGFGGIGGIMSFMNKAMPAFKMGMGMVKTIMPLLGAFKG</sequence>
<dbReference type="EMBL" id="AP019400">
    <property type="protein sequence ID" value="BBI34101.1"/>
    <property type="molecule type" value="Genomic_DNA"/>
</dbReference>
<dbReference type="OrthoDB" id="2663237at2"/>
<dbReference type="AlphaFoldDB" id="A0A3T1D7P6"/>
<dbReference type="KEGG" id="cohn:KCTCHS21_35000"/>
<accession>A0A3T1D7P6</accession>
<dbReference type="RefSeq" id="WP_130610897.1">
    <property type="nucleotide sequence ID" value="NZ_AP019400.1"/>
</dbReference>
<proteinExistence type="predicted"/>
<gene>
    <name evidence="1" type="ORF">KCTCHS21_35000</name>
</gene>
<protein>
    <submittedName>
        <fullName evidence="1">Uncharacterized protein</fullName>
    </submittedName>
</protein>